<dbReference type="EMBL" id="KK365133">
    <property type="protein sequence ID" value="KCZ81997.1"/>
    <property type="molecule type" value="Genomic_DNA"/>
</dbReference>
<dbReference type="HOGENOM" id="CLU_1326084_0_0_1"/>
<dbReference type="OrthoDB" id="10360915at2759"/>
<sequence length="207" mass="24079">MNQIDILIILFLKFASTTKKKEIPAIIANNRKIQELLFLKCKYKSFLENLYAEAYDEGKKGLYIIVSKYLKMDYKKNPIQIERKDAKKLYHASQNILSFINEILNDLSEIETVKSDLPFILLQKNNLKETLKNLKASTEFFTELIKRVVIAENKRRTNDGFFTCKLLNASLALQILLDNLKYPNLLSNKNITSDFANPVKRKPIKRS</sequence>
<evidence type="ECO:0000313" key="2">
    <source>
        <dbReference type="Proteomes" id="UP000030655"/>
    </source>
</evidence>
<evidence type="ECO:0000313" key="1">
    <source>
        <dbReference type="EMBL" id="KCZ81997.1"/>
    </source>
</evidence>
<reference evidence="1 2" key="2">
    <citation type="submission" date="2014-03" db="EMBL/GenBank/DDBJ databases">
        <title>The Genome Sequence of Anncaliia algerae insect isolate PRA339.</title>
        <authorList>
            <consortium name="The Broad Institute Genome Sequencing Platform"/>
            <consortium name="The Broad Institute Genome Sequencing Center for Infectious Disease"/>
            <person name="Cuomo C."/>
            <person name="Becnel J."/>
            <person name="Sanscrainte N."/>
            <person name="Walker B."/>
            <person name="Young S.K."/>
            <person name="Zeng Q."/>
            <person name="Gargeya S."/>
            <person name="Fitzgerald M."/>
            <person name="Haas B."/>
            <person name="Abouelleil A."/>
            <person name="Alvarado L."/>
            <person name="Arachchi H.M."/>
            <person name="Berlin A.M."/>
            <person name="Chapman S.B."/>
            <person name="Dewar J."/>
            <person name="Goldberg J."/>
            <person name="Griggs A."/>
            <person name="Gujja S."/>
            <person name="Hansen M."/>
            <person name="Howarth C."/>
            <person name="Imamovic A."/>
            <person name="Larimer J."/>
            <person name="McCowan C."/>
            <person name="Murphy C."/>
            <person name="Neiman D."/>
            <person name="Pearson M."/>
            <person name="Priest M."/>
            <person name="Roberts A."/>
            <person name="Saif S."/>
            <person name="Shea T."/>
            <person name="Sisk P."/>
            <person name="Sykes S."/>
            <person name="Wortman J."/>
            <person name="Nusbaum C."/>
            <person name="Birren B."/>
        </authorList>
    </citation>
    <scope>NUCLEOTIDE SEQUENCE [LARGE SCALE GENOMIC DNA]</scope>
    <source>
        <strain evidence="1 2">PRA339</strain>
    </source>
</reference>
<dbReference type="VEuPathDB" id="MicrosporidiaDB:H312_00479"/>
<proteinExistence type="predicted"/>
<reference evidence="2" key="1">
    <citation type="submission" date="2013-02" db="EMBL/GenBank/DDBJ databases">
        <authorList>
            <consortium name="The Broad Institute Genome Sequencing Platform"/>
            <person name="Cuomo C."/>
            <person name="Becnel J."/>
            <person name="Sanscrainte N."/>
            <person name="Walker B."/>
            <person name="Young S.K."/>
            <person name="Zeng Q."/>
            <person name="Gargeya S."/>
            <person name="Fitzgerald M."/>
            <person name="Haas B."/>
            <person name="Abouelleil A."/>
            <person name="Alvarado L."/>
            <person name="Arachchi H.M."/>
            <person name="Berlin A.M."/>
            <person name="Chapman S.B."/>
            <person name="Dewar J."/>
            <person name="Goldberg J."/>
            <person name="Griggs A."/>
            <person name="Gujja S."/>
            <person name="Hansen M."/>
            <person name="Howarth C."/>
            <person name="Imamovic A."/>
            <person name="Larimer J."/>
            <person name="McCowan C."/>
            <person name="Murphy C."/>
            <person name="Neiman D."/>
            <person name="Pearson M."/>
            <person name="Priest M."/>
            <person name="Roberts A."/>
            <person name="Saif S."/>
            <person name="Shea T."/>
            <person name="Sisk P."/>
            <person name="Sykes S."/>
            <person name="Wortman J."/>
            <person name="Nusbaum C."/>
            <person name="Birren B."/>
        </authorList>
    </citation>
    <scope>NUCLEOTIDE SEQUENCE [LARGE SCALE GENOMIC DNA]</scope>
    <source>
        <strain evidence="2">PRA339</strain>
    </source>
</reference>
<keyword evidence="2" id="KW-1185">Reference proteome</keyword>
<gene>
    <name evidence="1" type="ORF">H312_00479</name>
</gene>
<name>A0A059F4H3_9MICR</name>
<accession>A0A059F4H3</accession>
<protein>
    <submittedName>
        <fullName evidence="1">Uncharacterized protein</fullName>
    </submittedName>
</protein>
<organism evidence="1 2">
    <name type="scientific">Anncaliia algerae PRA339</name>
    <dbReference type="NCBI Taxonomy" id="1288291"/>
    <lineage>
        <taxon>Eukaryota</taxon>
        <taxon>Fungi</taxon>
        <taxon>Fungi incertae sedis</taxon>
        <taxon>Microsporidia</taxon>
        <taxon>Tubulinosematoidea</taxon>
        <taxon>Tubulinosematidae</taxon>
        <taxon>Anncaliia</taxon>
    </lineage>
</organism>
<dbReference type="Proteomes" id="UP000030655">
    <property type="component" value="Unassembled WGS sequence"/>
</dbReference>
<dbReference type="AlphaFoldDB" id="A0A059F4H3"/>